<dbReference type="SMART" id="SM01349">
    <property type="entry name" value="TOG"/>
    <property type="match status" value="1"/>
</dbReference>
<comment type="caution">
    <text evidence="9">The sequence shown here is derived from an EMBL/GenBank/DDBJ whole genome shotgun (WGS) entry which is preliminary data.</text>
</comment>
<evidence type="ECO:0000256" key="6">
    <source>
        <dbReference type="ARBA" id="ARBA00022927"/>
    </source>
</evidence>
<dbReference type="GO" id="GO:0005737">
    <property type="term" value="C:cytoplasm"/>
    <property type="evidence" value="ECO:0007669"/>
    <property type="project" value="UniProtKB-SubCell"/>
</dbReference>
<dbReference type="InterPro" id="IPR011989">
    <property type="entry name" value="ARM-like"/>
</dbReference>
<dbReference type="Pfam" id="PF18829">
    <property type="entry name" value="Importin_rep_6"/>
    <property type="match status" value="1"/>
</dbReference>
<dbReference type="SUPFAM" id="SSF48371">
    <property type="entry name" value="ARM repeat"/>
    <property type="match status" value="2"/>
</dbReference>
<keyword evidence="4" id="KW-0963">Cytoplasm</keyword>
<evidence type="ECO:0000259" key="8">
    <source>
        <dbReference type="SMART" id="SM01349"/>
    </source>
</evidence>
<evidence type="ECO:0000256" key="2">
    <source>
        <dbReference type="ARBA" id="ARBA00004496"/>
    </source>
</evidence>
<dbReference type="Pfam" id="PF25780">
    <property type="entry name" value="TPR_IPO5"/>
    <property type="match status" value="1"/>
</dbReference>
<organism evidence="9 10">
    <name type="scientific">Auxenochlorella protothecoides</name>
    <name type="common">Green microalga</name>
    <name type="synonym">Chlorella protothecoides</name>
    <dbReference type="NCBI Taxonomy" id="3075"/>
    <lineage>
        <taxon>Eukaryota</taxon>
        <taxon>Viridiplantae</taxon>
        <taxon>Chlorophyta</taxon>
        <taxon>core chlorophytes</taxon>
        <taxon>Trebouxiophyceae</taxon>
        <taxon>Chlorellales</taxon>
        <taxon>Chlorellaceae</taxon>
        <taxon>Auxenochlorella</taxon>
    </lineage>
</organism>
<dbReference type="InterPro" id="IPR041653">
    <property type="entry name" value="Importin_rep_4"/>
</dbReference>
<keyword evidence="6" id="KW-0653">Protein transport</keyword>
<dbReference type="Pfam" id="PF13513">
    <property type="entry name" value="HEAT_EZ"/>
    <property type="match status" value="1"/>
</dbReference>
<accession>A0A3M7L2Y6</accession>
<name>A0A3M7L2Y6_AUXPR</name>
<evidence type="ECO:0000256" key="4">
    <source>
        <dbReference type="ARBA" id="ARBA00022490"/>
    </source>
</evidence>
<evidence type="ECO:0000313" key="10">
    <source>
        <dbReference type="Proteomes" id="UP000279271"/>
    </source>
</evidence>
<dbReference type="Proteomes" id="UP000279271">
    <property type="component" value="Unassembled WGS sequence"/>
</dbReference>
<proteinExistence type="predicted"/>
<keyword evidence="7" id="KW-0539">Nucleus</keyword>
<dbReference type="PANTHER" id="PTHR10527">
    <property type="entry name" value="IMPORTIN BETA"/>
    <property type="match status" value="1"/>
</dbReference>
<dbReference type="InterPro" id="IPR034085">
    <property type="entry name" value="TOG"/>
</dbReference>
<keyword evidence="3" id="KW-0813">Transport</keyword>
<evidence type="ECO:0000256" key="5">
    <source>
        <dbReference type="ARBA" id="ARBA00022737"/>
    </source>
</evidence>
<evidence type="ECO:0000256" key="3">
    <source>
        <dbReference type="ARBA" id="ARBA00022448"/>
    </source>
</evidence>
<dbReference type="Pfam" id="PF18808">
    <property type="entry name" value="Importin_rep_4"/>
    <property type="match status" value="1"/>
</dbReference>
<reference evidence="10" key="1">
    <citation type="journal article" date="2018" name="Algal Res.">
        <title>Characterization of plant carbon substrate utilization by Auxenochlorella protothecoides.</title>
        <authorList>
            <person name="Vogler B.W."/>
            <person name="Starkenburg S.R."/>
            <person name="Sudasinghe N."/>
            <person name="Schambach J.Y."/>
            <person name="Rollin J.A."/>
            <person name="Pattathil S."/>
            <person name="Barry A.N."/>
        </authorList>
    </citation>
    <scope>NUCLEOTIDE SEQUENCE [LARGE SCALE GENOMIC DNA]</scope>
    <source>
        <strain evidence="10">UTEX 25</strain>
    </source>
</reference>
<dbReference type="InterPro" id="IPR058584">
    <property type="entry name" value="IMB1_TNPO1-like_TPR"/>
</dbReference>
<sequence>MPNLARSRKCFLPGAGNQSTLYSSMRMSAQDPAAFAALLQGLLSSENEVRSQAEQAFTELKKYPDTCVPGLVQGLRSNPDPASRSLCAVLLRKVLVRDEPSLWTGLSPASKVCDLVSELAAGVLEESGWPELLPFMFQCIQSGEDRLMESALSMFAQLASHIMSVLLQYLGTLHGILAAALAHASTDVRLAAMKATCAFIQELESPAEREKFQALVPALVQTIGHAIQAGDEPAAQEALELFIELAEENPRFLRKQLVDIVSAMLQVAESDSLESGIRTLAVEFLVTLCEAREKAPGMMRRLPQLPERLFNCLMLFLLDVEDVPEWHTAEDEKEENAGEGELFEFGQECLDRISFALGGKTLVPVAGTTLTAYMADTGSWEKRHAALICLAQIAEGCVKVMVDEVEKLVALCLLGARDGTPKVRWAACQALGQLCTDLGPDLQEASHATVVPALLGLMGDFQNPRVQAHACNAIVNFTETCDQDVISPYLDELATRLMALLQGSGRNVQEAALTALASLADCAQEYFIKYYDSCMPLLLHILTHANDRSHHLLRAKSLECISLVGMAVGRERFRAHAHEVMKYMQDAQAAGLEADDPLASYMTQAGARICKTLGQEFIPYLQVVMPALIASVELKPDVTVAAGDDSDVEDEDEDVSWVLKGRRGLDAIGQTETFILGDRKISLRTSLLEEKATACSMICCYADELKEGFLPYVQQVTGIMVPLLKFYFNEEVRTAAVQSLPELLRCATAARDAGKGVDDAFEPEQELMVCMLESLDDLLEIAEGPKLLGPEVLGVVFERFASVLAGYEARRGERLARASTEDFDAEEAEALEEEHERESELLDGLAAALSTVLRLYGDAALPGVEGLMPAIGALLGKGRFPEERRIAICMMDDVLEHSPAGAARHAPSIMPLLLAGAGDRDADIRQCSAYGLGVAAARRPEAFRPVAPAALAALRAIVAAPDARADGNASAAENALSALGKVLEHAPDLAEPGLGGAWLAALPLVEDRAEAKEVHAQLLRFIAAGDARVLGEGNANLPQAAKVLVHVLGKGEKLLAADQIPNAVAVLKQMQAAIGAEAFQGLVAAQKPKAQATLQAALAQ</sequence>
<gene>
    <name evidence="9" type="ORF">APUTEX25_004722</name>
</gene>
<feature type="domain" description="TOG" evidence="8">
    <location>
        <begin position="356"/>
        <end position="593"/>
    </location>
</feature>
<dbReference type="GO" id="GO:0006606">
    <property type="term" value="P:protein import into nucleus"/>
    <property type="evidence" value="ECO:0007669"/>
    <property type="project" value="InterPro"/>
</dbReference>
<protein>
    <recommendedName>
        <fullName evidence="8">TOG domain-containing protein</fullName>
    </recommendedName>
</protein>
<dbReference type="InterPro" id="IPR057672">
    <property type="entry name" value="TPR_IPO4/5"/>
</dbReference>
<dbReference type="Gene3D" id="1.25.10.10">
    <property type="entry name" value="Leucine-rich Repeat Variant"/>
    <property type="match status" value="1"/>
</dbReference>
<evidence type="ECO:0000313" key="9">
    <source>
        <dbReference type="EMBL" id="RMZ56365.1"/>
    </source>
</evidence>
<keyword evidence="5" id="KW-0677">Repeat</keyword>
<dbReference type="AlphaFoldDB" id="A0A3M7L2Y6"/>
<evidence type="ECO:0000256" key="7">
    <source>
        <dbReference type="ARBA" id="ARBA00023242"/>
    </source>
</evidence>
<dbReference type="InterPro" id="IPR040122">
    <property type="entry name" value="Importin_beta"/>
</dbReference>
<dbReference type="GO" id="GO:0005634">
    <property type="term" value="C:nucleus"/>
    <property type="evidence" value="ECO:0007669"/>
    <property type="project" value="UniProtKB-SubCell"/>
</dbReference>
<dbReference type="Pfam" id="PF25574">
    <property type="entry name" value="TPR_IMB1"/>
    <property type="match status" value="1"/>
</dbReference>
<comment type="subcellular location">
    <subcellularLocation>
        <location evidence="2">Cytoplasm</location>
    </subcellularLocation>
    <subcellularLocation>
        <location evidence="1">Nucleus</location>
    </subcellularLocation>
</comment>
<dbReference type="EMBL" id="QOKY01000147">
    <property type="protein sequence ID" value="RMZ56365.1"/>
    <property type="molecule type" value="Genomic_DNA"/>
</dbReference>
<dbReference type="InterPro" id="IPR041389">
    <property type="entry name" value="Importin_rep_6"/>
</dbReference>
<evidence type="ECO:0000256" key="1">
    <source>
        <dbReference type="ARBA" id="ARBA00004123"/>
    </source>
</evidence>
<dbReference type="InterPro" id="IPR016024">
    <property type="entry name" value="ARM-type_fold"/>
</dbReference>